<accession>A0ABS7TLT5</accession>
<evidence type="ECO:0000256" key="1">
    <source>
        <dbReference type="ARBA" id="ARBA00022553"/>
    </source>
</evidence>
<dbReference type="SMART" id="SM00091">
    <property type="entry name" value="PAS"/>
    <property type="match status" value="1"/>
</dbReference>
<feature type="coiled-coil region" evidence="2">
    <location>
        <begin position="14"/>
        <end position="41"/>
    </location>
</feature>
<dbReference type="CDD" id="cd00130">
    <property type="entry name" value="PAS"/>
    <property type="match status" value="1"/>
</dbReference>
<dbReference type="InterPro" id="IPR035965">
    <property type="entry name" value="PAS-like_dom_sf"/>
</dbReference>
<comment type="caution">
    <text evidence="5">The sequence shown here is derived from an EMBL/GenBank/DDBJ whole genome shotgun (WGS) entry which is preliminary data.</text>
</comment>
<dbReference type="Gene3D" id="3.30.750.24">
    <property type="entry name" value="STAS domain"/>
    <property type="match status" value="1"/>
</dbReference>
<feature type="domain" description="STAS" evidence="4">
    <location>
        <begin position="172"/>
        <end position="282"/>
    </location>
</feature>
<dbReference type="InterPro" id="IPR002645">
    <property type="entry name" value="STAS_dom"/>
</dbReference>
<dbReference type="Gene3D" id="3.30.450.20">
    <property type="entry name" value="PAS domain"/>
    <property type="match status" value="1"/>
</dbReference>
<dbReference type="InterPro" id="IPR013656">
    <property type="entry name" value="PAS_4"/>
</dbReference>
<dbReference type="InterPro" id="IPR051932">
    <property type="entry name" value="Bact_StressResp_Reg"/>
</dbReference>
<dbReference type="SUPFAM" id="SSF52091">
    <property type="entry name" value="SpoIIaa-like"/>
    <property type="match status" value="1"/>
</dbReference>
<evidence type="ECO:0000313" key="6">
    <source>
        <dbReference type="Proteomes" id="UP001139031"/>
    </source>
</evidence>
<organism evidence="5 6">
    <name type="scientific">Nannocystis pusilla</name>
    <dbReference type="NCBI Taxonomy" id="889268"/>
    <lineage>
        <taxon>Bacteria</taxon>
        <taxon>Pseudomonadati</taxon>
        <taxon>Myxococcota</taxon>
        <taxon>Polyangia</taxon>
        <taxon>Nannocystales</taxon>
        <taxon>Nannocystaceae</taxon>
        <taxon>Nannocystis</taxon>
    </lineage>
</organism>
<dbReference type="InterPro" id="IPR000014">
    <property type="entry name" value="PAS"/>
</dbReference>
<dbReference type="NCBIfam" id="TIGR00229">
    <property type="entry name" value="sensory_box"/>
    <property type="match status" value="1"/>
</dbReference>
<keyword evidence="1" id="KW-0597">Phosphoprotein</keyword>
<feature type="domain" description="PAS" evidence="3">
    <location>
        <begin position="34"/>
        <end position="104"/>
    </location>
</feature>
<keyword evidence="2" id="KW-0175">Coiled coil</keyword>
<dbReference type="PROSITE" id="PS50112">
    <property type="entry name" value="PAS"/>
    <property type="match status" value="1"/>
</dbReference>
<dbReference type="PANTHER" id="PTHR33745">
    <property type="entry name" value="RSBT ANTAGONIST PROTEIN RSBS-RELATED"/>
    <property type="match status" value="1"/>
</dbReference>
<dbReference type="CDD" id="cd07041">
    <property type="entry name" value="STAS_RsbR_RsbS_like"/>
    <property type="match status" value="1"/>
</dbReference>
<evidence type="ECO:0000259" key="4">
    <source>
        <dbReference type="PROSITE" id="PS50801"/>
    </source>
</evidence>
<sequence length="297" mass="32356">MTDVDPVADPVAELARVRGRFAELEREVATLRASEAELRAMFAAMTDAVLVLDRDGRYLRLPETAPGMAYKPAPEFLGKRMHDVLPPGSADAFLADIRRALAERRIVNMVYSRHIAGQELWFSANASPMSDDAVVVVCRDITEQMRHEQVLRDSIRQQELLREQEAALLQLSTPLIPIRDDIVVMPLVGRLDAARIDQAQDTLLQGIAAARAKAAIVDITGVPAIDVAAAEGLVRIARAVQLLGARVVVTGIRPDVADTLASLGELGGLVTRGTLQAAIRDVEAALRQRRPDRRATT</sequence>
<evidence type="ECO:0000313" key="5">
    <source>
        <dbReference type="EMBL" id="MBZ5709188.1"/>
    </source>
</evidence>
<evidence type="ECO:0000256" key="2">
    <source>
        <dbReference type="SAM" id="Coils"/>
    </source>
</evidence>
<dbReference type="EMBL" id="JAIRAU010000005">
    <property type="protein sequence ID" value="MBZ5709188.1"/>
    <property type="molecule type" value="Genomic_DNA"/>
</dbReference>
<dbReference type="InterPro" id="IPR036513">
    <property type="entry name" value="STAS_dom_sf"/>
</dbReference>
<dbReference type="Proteomes" id="UP001139031">
    <property type="component" value="Unassembled WGS sequence"/>
</dbReference>
<dbReference type="Pfam" id="PF01740">
    <property type="entry name" value="STAS"/>
    <property type="match status" value="1"/>
</dbReference>
<reference evidence="5" key="1">
    <citation type="submission" date="2021-08" db="EMBL/GenBank/DDBJ databases">
        <authorList>
            <person name="Stevens D.C."/>
        </authorList>
    </citation>
    <scope>NUCLEOTIDE SEQUENCE</scope>
    <source>
        <strain evidence="5">DSM 53165</strain>
    </source>
</reference>
<dbReference type="SUPFAM" id="SSF55785">
    <property type="entry name" value="PYP-like sensor domain (PAS domain)"/>
    <property type="match status" value="1"/>
</dbReference>
<dbReference type="RefSeq" id="WP_224190966.1">
    <property type="nucleotide sequence ID" value="NZ_JAIRAU010000005.1"/>
</dbReference>
<protein>
    <submittedName>
        <fullName evidence="5">PAS domain-containing protein</fullName>
    </submittedName>
</protein>
<name>A0ABS7TLT5_9BACT</name>
<dbReference type="PANTHER" id="PTHR33745:SF3">
    <property type="entry name" value="RSBT CO-ANTAGONIST PROTEIN RSBRC"/>
    <property type="match status" value="1"/>
</dbReference>
<proteinExistence type="predicted"/>
<evidence type="ECO:0000259" key="3">
    <source>
        <dbReference type="PROSITE" id="PS50112"/>
    </source>
</evidence>
<keyword evidence="6" id="KW-1185">Reference proteome</keyword>
<gene>
    <name evidence="5" type="ORF">K7C98_07940</name>
</gene>
<dbReference type="PROSITE" id="PS50801">
    <property type="entry name" value="STAS"/>
    <property type="match status" value="1"/>
</dbReference>
<dbReference type="Pfam" id="PF08448">
    <property type="entry name" value="PAS_4"/>
    <property type="match status" value="1"/>
</dbReference>